<proteinExistence type="inferred from homology"/>
<dbReference type="GO" id="GO:0000166">
    <property type="term" value="F:nucleotide binding"/>
    <property type="evidence" value="ECO:0007669"/>
    <property type="project" value="UniProtKB-KW"/>
</dbReference>
<dbReference type="CDD" id="cd07302">
    <property type="entry name" value="CHD"/>
    <property type="match status" value="1"/>
</dbReference>
<reference evidence="12 13" key="1">
    <citation type="submission" date="2017-07" db="EMBL/GenBank/DDBJ databases">
        <title>Leptospira spp. isolated from tropical soils.</title>
        <authorList>
            <person name="Thibeaux R."/>
            <person name="Iraola G."/>
            <person name="Ferres I."/>
            <person name="Bierque E."/>
            <person name="Girault D."/>
            <person name="Soupe-Gilbert M.-E."/>
            <person name="Picardeau M."/>
            <person name="Goarant C."/>
        </authorList>
    </citation>
    <scope>NUCLEOTIDE SEQUENCE [LARGE SCALE GENOMIC DNA]</scope>
    <source>
        <strain evidence="11 13">FH1-B-B1</strain>
        <strain evidence="10 12">FH1-B-C1</strain>
    </source>
</reference>
<protein>
    <submittedName>
        <fullName evidence="11">Guanylate cyclase</fullName>
    </submittedName>
</protein>
<dbReference type="GO" id="GO:0009190">
    <property type="term" value="P:cyclic nucleotide biosynthetic process"/>
    <property type="evidence" value="ECO:0007669"/>
    <property type="project" value="InterPro"/>
</dbReference>
<evidence type="ECO:0000256" key="4">
    <source>
        <dbReference type="ARBA" id="ARBA00022989"/>
    </source>
</evidence>
<accession>A0A2M9ZM46</accession>
<dbReference type="Proteomes" id="UP000231990">
    <property type="component" value="Unassembled WGS sequence"/>
</dbReference>
<evidence type="ECO:0000256" key="2">
    <source>
        <dbReference type="ARBA" id="ARBA00022692"/>
    </source>
</evidence>
<keyword evidence="3" id="KW-0547">Nucleotide-binding</keyword>
<dbReference type="InterPro" id="IPR018297">
    <property type="entry name" value="A/G_cyclase_CS"/>
</dbReference>
<dbReference type="EMBL" id="NPDY01000007">
    <property type="protein sequence ID" value="PJZ69721.1"/>
    <property type="molecule type" value="Genomic_DNA"/>
</dbReference>
<dbReference type="PANTHER" id="PTHR11920">
    <property type="entry name" value="GUANYLYL CYCLASE"/>
    <property type="match status" value="1"/>
</dbReference>
<evidence type="ECO:0000256" key="6">
    <source>
        <dbReference type="ARBA" id="ARBA00023239"/>
    </source>
</evidence>
<keyword evidence="5 8" id="KW-0472">Membrane</keyword>
<keyword evidence="4 8" id="KW-1133">Transmembrane helix</keyword>
<dbReference type="PROSITE" id="PS00452">
    <property type="entry name" value="GUANYLATE_CYCLASE_1"/>
    <property type="match status" value="1"/>
</dbReference>
<dbReference type="InterPro" id="IPR050401">
    <property type="entry name" value="Cyclic_nucleotide_synthase"/>
</dbReference>
<dbReference type="Pfam" id="PF00211">
    <property type="entry name" value="Guanylate_cyc"/>
    <property type="match status" value="1"/>
</dbReference>
<feature type="domain" description="Guanylate cyclase" evidence="9">
    <location>
        <begin position="244"/>
        <end position="375"/>
    </location>
</feature>
<sequence length="448" mass="50905">MKWIGLITKFCKRATAVWRNLLNIGVVPGEEPRYIVATNAVVFVTSIFTVIYYILFTAVGLRFPGWMFILWGLNIACYSGVIWLNATHRHRYAPVLLAVAGWLQLLLISRILPTGAGLDLYIIASFFLPFYIFPAERKVAIALVEIALAILMALSQILRYFFEPILHLEGLLLDYFYFTSILLVIIWLSFLGNELSKSAWEAERRLKEEKEKADQLLLNILPKETADELKRHGISNPRLIKSATVLFTDFYGFTTIAEKLSPNELVQELDACFREFDSVTEQFGLEKLKTIGDAYMCAGGVPSYRGSHAVDSILAAMKIIRNLEKISGRTRTAKSHTWQVRIGIHSGPLVAGVIGARKFSYDVWGDTVNLASRLETASEPGKVNVSKDVVKLAEPFFRFRSRGKLPVKNKSNTQMYFLLGLKPGFHMQSDPWEPNENFWKEYRKQFAE</sequence>
<dbReference type="EMBL" id="NPDZ01000006">
    <property type="protein sequence ID" value="PJZ73064.1"/>
    <property type="molecule type" value="Genomic_DNA"/>
</dbReference>
<evidence type="ECO:0000313" key="13">
    <source>
        <dbReference type="Proteomes" id="UP000231990"/>
    </source>
</evidence>
<keyword evidence="2 8" id="KW-0812">Transmembrane</keyword>
<dbReference type="Proteomes" id="UP000231962">
    <property type="component" value="Unassembled WGS sequence"/>
</dbReference>
<dbReference type="GO" id="GO:0004016">
    <property type="term" value="F:adenylate cyclase activity"/>
    <property type="evidence" value="ECO:0007669"/>
    <property type="project" value="UniProtKB-ARBA"/>
</dbReference>
<gene>
    <name evidence="10" type="ORF">CH360_08985</name>
    <name evidence="11" type="ORF">CH373_11250</name>
</gene>
<dbReference type="SUPFAM" id="SSF55073">
    <property type="entry name" value="Nucleotide cyclase"/>
    <property type="match status" value="1"/>
</dbReference>
<evidence type="ECO:0000259" key="9">
    <source>
        <dbReference type="PROSITE" id="PS50125"/>
    </source>
</evidence>
<comment type="subcellular location">
    <subcellularLocation>
        <location evidence="1">Membrane</location>
    </subcellularLocation>
</comment>
<feature type="transmembrane region" description="Helical" evidence="8">
    <location>
        <begin position="68"/>
        <end position="86"/>
    </location>
</feature>
<name>A0A2M9ZM46_9LEPT</name>
<dbReference type="InterPro" id="IPR029787">
    <property type="entry name" value="Nucleotide_cyclase"/>
</dbReference>
<evidence type="ECO:0000313" key="11">
    <source>
        <dbReference type="EMBL" id="PJZ73064.1"/>
    </source>
</evidence>
<dbReference type="PROSITE" id="PS50125">
    <property type="entry name" value="GUANYLATE_CYCLASE_2"/>
    <property type="match status" value="1"/>
</dbReference>
<dbReference type="AlphaFoldDB" id="A0A2M9ZM46"/>
<dbReference type="SMART" id="SM00044">
    <property type="entry name" value="CYCc"/>
    <property type="match status" value="1"/>
</dbReference>
<dbReference type="OrthoDB" id="315417at2"/>
<keyword evidence="12" id="KW-1185">Reference proteome</keyword>
<organism evidence="11 13">
    <name type="scientific">Leptospira perolatii</name>
    <dbReference type="NCBI Taxonomy" id="2023191"/>
    <lineage>
        <taxon>Bacteria</taxon>
        <taxon>Pseudomonadati</taxon>
        <taxon>Spirochaetota</taxon>
        <taxon>Spirochaetia</taxon>
        <taxon>Leptospirales</taxon>
        <taxon>Leptospiraceae</taxon>
        <taxon>Leptospira</taxon>
    </lineage>
</organism>
<feature type="transmembrane region" description="Helical" evidence="8">
    <location>
        <begin position="174"/>
        <end position="192"/>
    </location>
</feature>
<evidence type="ECO:0000313" key="10">
    <source>
        <dbReference type="EMBL" id="PJZ69721.1"/>
    </source>
</evidence>
<evidence type="ECO:0000313" key="12">
    <source>
        <dbReference type="Proteomes" id="UP000231962"/>
    </source>
</evidence>
<comment type="similarity">
    <text evidence="7">Belongs to the adenylyl cyclase class-4/guanylyl cyclase family.</text>
</comment>
<dbReference type="InterPro" id="IPR001054">
    <property type="entry name" value="A/G_cyclase"/>
</dbReference>
<evidence type="ECO:0000256" key="8">
    <source>
        <dbReference type="SAM" id="Phobius"/>
    </source>
</evidence>
<evidence type="ECO:0000256" key="1">
    <source>
        <dbReference type="ARBA" id="ARBA00004370"/>
    </source>
</evidence>
<keyword evidence="6 7" id="KW-0456">Lyase</keyword>
<dbReference type="GO" id="GO:0016020">
    <property type="term" value="C:membrane"/>
    <property type="evidence" value="ECO:0007669"/>
    <property type="project" value="UniProtKB-SubCell"/>
</dbReference>
<feature type="transmembrane region" description="Helical" evidence="8">
    <location>
        <begin position="139"/>
        <end position="162"/>
    </location>
</feature>
<feature type="transmembrane region" description="Helical" evidence="8">
    <location>
        <begin position="116"/>
        <end position="133"/>
    </location>
</feature>
<evidence type="ECO:0000256" key="5">
    <source>
        <dbReference type="ARBA" id="ARBA00023136"/>
    </source>
</evidence>
<dbReference type="Gene3D" id="3.30.70.1230">
    <property type="entry name" value="Nucleotide cyclase"/>
    <property type="match status" value="1"/>
</dbReference>
<dbReference type="PANTHER" id="PTHR11920:SF335">
    <property type="entry name" value="GUANYLATE CYCLASE"/>
    <property type="match status" value="1"/>
</dbReference>
<evidence type="ECO:0000256" key="3">
    <source>
        <dbReference type="ARBA" id="ARBA00022741"/>
    </source>
</evidence>
<feature type="transmembrane region" description="Helical" evidence="8">
    <location>
        <begin position="34"/>
        <end position="56"/>
    </location>
</feature>
<comment type="caution">
    <text evidence="11">The sequence shown here is derived from an EMBL/GenBank/DDBJ whole genome shotgun (WGS) entry which is preliminary data.</text>
</comment>
<dbReference type="Gene3D" id="6.10.250.780">
    <property type="match status" value="1"/>
</dbReference>
<dbReference type="GO" id="GO:0035556">
    <property type="term" value="P:intracellular signal transduction"/>
    <property type="evidence" value="ECO:0007669"/>
    <property type="project" value="InterPro"/>
</dbReference>
<dbReference type="RefSeq" id="WP_100713702.1">
    <property type="nucleotide sequence ID" value="NZ_NPDY01000007.1"/>
</dbReference>
<evidence type="ECO:0000256" key="7">
    <source>
        <dbReference type="RuleBase" id="RU000405"/>
    </source>
</evidence>